<protein>
    <submittedName>
        <fullName evidence="1">Uncharacterized protein</fullName>
    </submittedName>
</protein>
<name>A0A8J8T971_HALGN</name>
<evidence type="ECO:0000313" key="1">
    <source>
        <dbReference type="EMBL" id="TNV86106.1"/>
    </source>
</evidence>
<organism evidence="1 2">
    <name type="scientific">Halteria grandinella</name>
    <dbReference type="NCBI Taxonomy" id="5974"/>
    <lineage>
        <taxon>Eukaryota</taxon>
        <taxon>Sar</taxon>
        <taxon>Alveolata</taxon>
        <taxon>Ciliophora</taxon>
        <taxon>Intramacronucleata</taxon>
        <taxon>Spirotrichea</taxon>
        <taxon>Stichotrichia</taxon>
        <taxon>Sporadotrichida</taxon>
        <taxon>Halteriidae</taxon>
        <taxon>Halteria</taxon>
    </lineage>
</organism>
<evidence type="ECO:0000313" key="2">
    <source>
        <dbReference type="Proteomes" id="UP000785679"/>
    </source>
</evidence>
<proteinExistence type="predicted"/>
<gene>
    <name evidence="1" type="ORF">FGO68_gene7763</name>
</gene>
<reference evidence="1" key="1">
    <citation type="submission" date="2019-06" db="EMBL/GenBank/DDBJ databases">
        <authorList>
            <person name="Zheng W."/>
        </authorList>
    </citation>
    <scope>NUCLEOTIDE SEQUENCE</scope>
    <source>
        <strain evidence="1">QDHG01</strain>
    </source>
</reference>
<dbReference type="Proteomes" id="UP000785679">
    <property type="component" value="Unassembled WGS sequence"/>
</dbReference>
<keyword evidence="2" id="KW-1185">Reference proteome</keyword>
<dbReference type="EMBL" id="RRYP01001307">
    <property type="protein sequence ID" value="TNV86106.1"/>
    <property type="molecule type" value="Genomic_DNA"/>
</dbReference>
<sequence>MSWQVQDIKAVERAIILHLDFPINQQLPFKVEKDQGESFGIKKFQLKVASFIEQTYQIPVHSVADFKLMTPDFEPIRKVSDLQEGTTVICLLSDTLIQGLLPKVDGGKLSELQNRMDIYDDTVKRTLEQIQD</sequence>
<comment type="caution">
    <text evidence="1">The sequence shown here is derived from an EMBL/GenBank/DDBJ whole genome shotgun (WGS) entry which is preliminary data.</text>
</comment>
<accession>A0A8J8T971</accession>
<dbReference type="AlphaFoldDB" id="A0A8J8T971"/>